<dbReference type="SUPFAM" id="SSF48300">
    <property type="entry name" value="Ribosomal protein L7/12, oligomerisation (N-terminal) domain"/>
    <property type="match status" value="1"/>
</dbReference>
<dbReference type="InterPro" id="IPR008932">
    <property type="entry name" value="Ribosomal_bL12_oligo"/>
</dbReference>
<name>A0A1F4V4C7_UNCKA</name>
<dbReference type="EMBL" id="MEVH01000007">
    <property type="protein sequence ID" value="OGC52044.1"/>
    <property type="molecule type" value="Genomic_DNA"/>
</dbReference>
<evidence type="ECO:0000256" key="2">
    <source>
        <dbReference type="ARBA" id="ARBA00022980"/>
    </source>
</evidence>
<evidence type="ECO:0000313" key="8">
    <source>
        <dbReference type="Proteomes" id="UP000178771"/>
    </source>
</evidence>
<dbReference type="InterPro" id="IPR036235">
    <property type="entry name" value="Ribosomal_bL12_oligo_N_sf"/>
</dbReference>
<dbReference type="STRING" id="1802624.A2982_00155"/>
<dbReference type="SUPFAM" id="SSF54736">
    <property type="entry name" value="ClpS-like"/>
    <property type="match status" value="1"/>
</dbReference>
<comment type="similarity">
    <text evidence="1 4">Belongs to the bacterial ribosomal protein bL12 family.</text>
</comment>
<dbReference type="PANTHER" id="PTHR45987">
    <property type="entry name" value="39S RIBOSOMAL PROTEIN L12"/>
    <property type="match status" value="1"/>
</dbReference>
<evidence type="ECO:0000256" key="4">
    <source>
        <dbReference type="HAMAP-Rule" id="MF_00368"/>
    </source>
</evidence>
<dbReference type="Pfam" id="PF16320">
    <property type="entry name" value="Ribosomal_L12_N"/>
    <property type="match status" value="1"/>
</dbReference>
<dbReference type="InterPro" id="IPR013823">
    <property type="entry name" value="Ribosomal_bL12_C"/>
</dbReference>
<dbReference type="Proteomes" id="UP000178771">
    <property type="component" value="Unassembled WGS sequence"/>
</dbReference>
<dbReference type="InterPro" id="IPR014719">
    <property type="entry name" value="Ribosomal_bL12_C/ClpS-like"/>
</dbReference>
<comment type="subunit">
    <text evidence="4">Homodimer. Part of the ribosomal stalk of the 50S ribosomal subunit. Forms a multimeric L10(L12)X complex, where L10 forms an elongated spine to which 2 to 4 L12 dimers bind in a sequential fashion. Binds GTP-bound translation factors.</text>
</comment>
<comment type="function">
    <text evidence="4">Forms part of the ribosomal stalk which helps the ribosome interact with GTP-bound translation factors. Is thus essential for accurate translation.</text>
</comment>
<dbReference type="GO" id="GO:0022625">
    <property type="term" value="C:cytosolic large ribosomal subunit"/>
    <property type="evidence" value="ECO:0007669"/>
    <property type="project" value="TreeGrafter"/>
</dbReference>
<feature type="domain" description="Large ribosomal subunit protein bL12 C-terminal" evidence="5">
    <location>
        <begin position="52"/>
        <end position="119"/>
    </location>
</feature>
<feature type="domain" description="Large ribosomal subunit protein bL12 oligomerization" evidence="6">
    <location>
        <begin position="3"/>
        <end position="44"/>
    </location>
</feature>
<dbReference type="Pfam" id="PF00542">
    <property type="entry name" value="Ribosomal_L12"/>
    <property type="match status" value="1"/>
</dbReference>
<dbReference type="Gene3D" id="1.20.5.710">
    <property type="entry name" value="Single helix bin"/>
    <property type="match status" value="1"/>
</dbReference>
<sequence length="119" mass="12653">MEIVEKMTVLELSDLVKALEEKFGVSAAAPIMMATENGAAAEAAPEEEKSEYDVVLKSGGDQKLAVIKAVRELDQTLGLVDAKNLVEKGDAVILSKAKKIDAEEARKKLEAVGAAVELK</sequence>
<comment type="caution">
    <text evidence="7">The sequence shown here is derived from an EMBL/GenBank/DDBJ whole genome shotgun (WGS) entry which is preliminary data.</text>
</comment>
<evidence type="ECO:0000256" key="1">
    <source>
        <dbReference type="ARBA" id="ARBA00007197"/>
    </source>
</evidence>
<dbReference type="GO" id="GO:0006412">
    <property type="term" value="P:translation"/>
    <property type="evidence" value="ECO:0007669"/>
    <property type="project" value="UniProtKB-UniRule"/>
</dbReference>
<dbReference type="GO" id="GO:0003735">
    <property type="term" value="F:structural constituent of ribosome"/>
    <property type="evidence" value="ECO:0007669"/>
    <property type="project" value="InterPro"/>
</dbReference>
<evidence type="ECO:0000259" key="5">
    <source>
        <dbReference type="Pfam" id="PF00542"/>
    </source>
</evidence>
<dbReference type="PANTHER" id="PTHR45987:SF4">
    <property type="entry name" value="LARGE RIBOSOMAL SUBUNIT PROTEIN BL12M"/>
    <property type="match status" value="1"/>
</dbReference>
<evidence type="ECO:0000313" key="7">
    <source>
        <dbReference type="EMBL" id="OGC52044.1"/>
    </source>
</evidence>
<evidence type="ECO:0000259" key="6">
    <source>
        <dbReference type="Pfam" id="PF16320"/>
    </source>
</evidence>
<dbReference type="NCBIfam" id="TIGR00855">
    <property type="entry name" value="L12"/>
    <property type="match status" value="1"/>
</dbReference>
<keyword evidence="2 4" id="KW-0689">Ribosomal protein</keyword>
<dbReference type="AlphaFoldDB" id="A0A1F4V4C7"/>
<dbReference type="HAMAP" id="MF_00368">
    <property type="entry name" value="Ribosomal_bL12"/>
    <property type="match status" value="1"/>
</dbReference>
<accession>A0A1F4V4C7</accession>
<dbReference type="InterPro" id="IPR000206">
    <property type="entry name" value="Ribosomal_bL12"/>
</dbReference>
<proteinExistence type="inferred from homology"/>
<gene>
    <name evidence="4" type="primary">rplL</name>
    <name evidence="7" type="ORF">A2982_00155</name>
</gene>
<dbReference type="GO" id="GO:0003729">
    <property type="term" value="F:mRNA binding"/>
    <property type="evidence" value="ECO:0007669"/>
    <property type="project" value="TreeGrafter"/>
</dbReference>
<dbReference type="Gene3D" id="3.30.1390.10">
    <property type="match status" value="1"/>
</dbReference>
<organism evidence="7 8">
    <name type="scientific">candidate division WWE3 bacterium RIFCSPLOWO2_01_FULL_39_13</name>
    <dbReference type="NCBI Taxonomy" id="1802624"/>
    <lineage>
        <taxon>Bacteria</taxon>
        <taxon>Katanobacteria</taxon>
    </lineage>
</organism>
<evidence type="ECO:0000256" key="3">
    <source>
        <dbReference type="ARBA" id="ARBA00023274"/>
    </source>
</evidence>
<reference evidence="7 8" key="1">
    <citation type="journal article" date="2016" name="Nat. Commun.">
        <title>Thousands of microbial genomes shed light on interconnected biogeochemical processes in an aquifer system.</title>
        <authorList>
            <person name="Anantharaman K."/>
            <person name="Brown C.T."/>
            <person name="Hug L.A."/>
            <person name="Sharon I."/>
            <person name="Castelle C.J."/>
            <person name="Probst A.J."/>
            <person name="Thomas B.C."/>
            <person name="Singh A."/>
            <person name="Wilkins M.J."/>
            <person name="Karaoz U."/>
            <person name="Brodie E.L."/>
            <person name="Williams K.H."/>
            <person name="Hubbard S.S."/>
            <person name="Banfield J.F."/>
        </authorList>
    </citation>
    <scope>NUCLEOTIDE SEQUENCE [LARGE SCALE GENOMIC DNA]</scope>
</reference>
<keyword evidence="3 4" id="KW-0687">Ribonucleoprotein</keyword>
<protein>
    <recommendedName>
        <fullName evidence="4">Large ribosomal subunit protein bL12</fullName>
    </recommendedName>
</protein>